<keyword evidence="5 7" id="KW-0949">S-adenosyl-L-methionine</keyword>
<feature type="binding site" evidence="7">
    <location>
        <position position="72"/>
    </location>
    <ligand>
        <name>S-adenosyl-L-methionine</name>
        <dbReference type="ChEBI" id="CHEBI:59789"/>
    </ligand>
</feature>
<evidence type="ECO:0000256" key="4">
    <source>
        <dbReference type="ARBA" id="ARBA00022679"/>
    </source>
</evidence>
<dbReference type="PATRIC" id="fig|1237149.3.peg.3177"/>
<accession>L8JRK6</accession>
<feature type="binding site" evidence="7">
    <location>
        <position position="47"/>
    </location>
    <ligand>
        <name>S-adenosyl-L-methionine</name>
        <dbReference type="ChEBI" id="CHEBI:59789"/>
    </ligand>
</feature>
<evidence type="ECO:0000256" key="6">
    <source>
        <dbReference type="ARBA" id="ARBA00022694"/>
    </source>
</evidence>
<comment type="pathway">
    <text evidence="7">tRNA modification; N(7)-methylguanine-tRNA biosynthesis.</text>
</comment>
<dbReference type="NCBIfam" id="TIGR00091">
    <property type="entry name" value="tRNA (guanosine(46)-N7)-methyltransferase TrmB"/>
    <property type="match status" value="1"/>
</dbReference>
<name>L8JRK6_9BACT</name>
<feature type="binding site" evidence="7">
    <location>
        <position position="121"/>
    </location>
    <ligand>
        <name>S-adenosyl-L-methionine</name>
        <dbReference type="ChEBI" id="CHEBI:59789"/>
    </ligand>
</feature>
<feature type="binding site" evidence="7">
    <location>
        <begin position="198"/>
        <end position="201"/>
    </location>
    <ligand>
        <name>substrate</name>
    </ligand>
</feature>
<evidence type="ECO:0000256" key="1">
    <source>
        <dbReference type="ARBA" id="ARBA00000142"/>
    </source>
</evidence>
<gene>
    <name evidence="7" type="primary">trmB</name>
    <name evidence="8" type="ORF">C900_03416</name>
</gene>
<dbReference type="GO" id="GO:0043527">
    <property type="term" value="C:tRNA methyltransferase complex"/>
    <property type="evidence" value="ECO:0007669"/>
    <property type="project" value="TreeGrafter"/>
</dbReference>
<evidence type="ECO:0000256" key="3">
    <source>
        <dbReference type="ARBA" id="ARBA00022603"/>
    </source>
</evidence>
<dbReference type="STRING" id="1237149.C900_03416"/>
<dbReference type="HAMAP" id="MF_01057">
    <property type="entry name" value="tRNA_methyltr_TrmB"/>
    <property type="match status" value="1"/>
</dbReference>
<protein>
    <recommendedName>
        <fullName evidence="7">tRNA (guanine-N(7)-)-methyltransferase</fullName>
        <ecNumber evidence="7">2.1.1.33</ecNumber>
    </recommendedName>
    <alternativeName>
        <fullName evidence="7">tRNA (guanine(46)-N(7))-methyltransferase</fullName>
    </alternativeName>
    <alternativeName>
        <fullName evidence="7">tRNA(m7G46)-methyltransferase</fullName>
    </alternativeName>
</protein>
<keyword evidence="4 7" id="KW-0808">Transferase</keyword>
<dbReference type="RefSeq" id="WP_009580784.1">
    <property type="nucleotide sequence ID" value="NZ_AMZN01000049.1"/>
</dbReference>
<dbReference type="Proteomes" id="UP000011135">
    <property type="component" value="Unassembled WGS sequence"/>
</dbReference>
<dbReference type="eggNOG" id="COG0220">
    <property type="taxonomic scope" value="Bacteria"/>
</dbReference>
<dbReference type="Gene3D" id="3.40.50.150">
    <property type="entry name" value="Vaccinia Virus protein VP39"/>
    <property type="match status" value="1"/>
</dbReference>
<keyword evidence="9" id="KW-1185">Reference proteome</keyword>
<evidence type="ECO:0000313" key="8">
    <source>
        <dbReference type="EMBL" id="ELR70808.1"/>
    </source>
</evidence>
<organism evidence="8 9">
    <name type="scientific">Fulvivirga imtechensis AK7</name>
    <dbReference type="NCBI Taxonomy" id="1237149"/>
    <lineage>
        <taxon>Bacteria</taxon>
        <taxon>Pseudomonadati</taxon>
        <taxon>Bacteroidota</taxon>
        <taxon>Cytophagia</taxon>
        <taxon>Cytophagales</taxon>
        <taxon>Fulvivirgaceae</taxon>
        <taxon>Fulvivirga</taxon>
    </lineage>
</organism>
<dbReference type="InterPro" id="IPR003358">
    <property type="entry name" value="tRNA_(Gua-N-7)_MeTrfase_Trmb"/>
</dbReference>
<feature type="binding site" evidence="7">
    <location>
        <position position="125"/>
    </location>
    <ligand>
        <name>substrate</name>
    </ligand>
</feature>
<dbReference type="PANTHER" id="PTHR23417">
    <property type="entry name" value="3-DEOXY-D-MANNO-OCTULOSONIC-ACID TRANSFERASE/TRNA GUANINE-N 7 - -METHYLTRANSFERASE"/>
    <property type="match status" value="1"/>
</dbReference>
<dbReference type="PANTHER" id="PTHR23417:SF14">
    <property type="entry name" value="PENTACOTRIPEPTIDE-REPEAT REGION OF PRORP DOMAIN-CONTAINING PROTEIN"/>
    <property type="match status" value="1"/>
</dbReference>
<dbReference type="AlphaFoldDB" id="L8JRK6"/>
<evidence type="ECO:0000256" key="7">
    <source>
        <dbReference type="HAMAP-Rule" id="MF_01057"/>
    </source>
</evidence>
<comment type="caution">
    <text evidence="8">The sequence shown here is derived from an EMBL/GenBank/DDBJ whole genome shotgun (WGS) entry which is preliminary data.</text>
</comment>
<keyword evidence="6 7" id="KW-0819">tRNA processing</keyword>
<sequence length="220" mass="26170">MSRQKMARFADNARRDNVIEPGKEIFEKIKGKWHQNYFKNDKPVTVELACGRGEYTIGLARLFPEKNFIGIDLKGDRIWKGSGIAIEDGLSNVAFLRVHILELQSFFEPGEISDIWITFPDPRPKDRDEKRRITNSRYIDLYKSLIKKEGTVYFKTDNTGLFEYTLELLKSRDDIRDLTWTFDLYHSELKPECYDIRTRYEQKFNEQGHDIKYMRFKFKS</sequence>
<dbReference type="Pfam" id="PF02390">
    <property type="entry name" value="Methyltransf_4"/>
    <property type="match status" value="1"/>
</dbReference>
<dbReference type="GO" id="GO:0008176">
    <property type="term" value="F:tRNA (guanine(46)-N7)-methyltransferase activity"/>
    <property type="evidence" value="ECO:0007669"/>
    <property type="project" value="UniProtKB-UniRule"/>
</dbReference>
<dbReference type="OrthoDB" id="9802090at2"/>
<dbReference type="NCBIfam" id="NF001080">
    <property type="entry name" value="PRK00121.2-2"/>
    <property type="match status" value="1"/>
</dbReference>
<dbReference type="EC" id="2.1.1.33" evidence="7"/>
<feature type="binding site" evidence="7">
    <location>
        <position position="157"/>
    </location>
    <ligand>
        <name>substrate</name>
    </ligand>
</feature>
<evidence type="ECO:0000313" key="9">
    <source>
        <dbReference type="Proteomes" id="UP000011135"/>
    </source>
</evidence>
<dbReference type="InterPro" id="IPR055361">
    <property type="entry name" value="tRNA_methyltr_TrmB_bact"/>
</dbReference>
<comment type="function">
    <text evidence="2 7">Catalyzes the formation of N(7)-methylguanine at position 46 (m7G46) in tRNA.</text>
</comment>
<dbReference type="InterPro" id="IPR029063">
    <property type="entry name" value="SAM-dependent_MTases_sf"/>
</dbReference>
<comment type="similarity">
    <text evidence="7">Belongs to the class I-like SAM-binding methyltransferase superfamily. TrmB family.</text>
</comment>
<evidence type="ECO:0000256" key="5">
    <source>
        <dbReference type="ARBA" id="ARBA00022691"/>
    </source>
</evidence>
<dbReference type="SUPFAM" id="SSF53335">
    <property type="entry name" value="S-adenosyl-L-methionine-dependent methyltransferases"/>
    <property type="match status" value="1"/>
</dbReference>
<comment type="caution">
    <text evidence="7">Lacks conserved residue(s) required for the propagation of feature annotation.</text>
</comment>
<keyword evidence="3 7" id="KW-0489">Methyltransferase</keyword>
<dbReference type="UniPathway" id="UPA00989"/>
<dbReference type="EMBL" id="AMZN01000049">
    <property type="protein sequence ID" value="ELR70808.1"/>
    <property type="molecule type" value="Genomic_DNA"/>
</dbReference>
<evidence type="ECO:0000256" key="2">
    <source>
        <dbReference type="ARBA" id="ARBA00003015"/>
    </source>
</evidence>
<comment type="catalytic activity">
    <reaction evidence="1 7">
        <text>guanosine(46) in tRNA + S-adenosyl-L-methionine = N(7)-methylguanosine(46) in tRNA + S-adenosyl-L-homocysteine</text>
        <dbReference type="Rhea" id="RHEA:42708"/>
        <dbReference type="Rhea" id="RHEA-COMP:10188"/>
        <dbReference type="Rhea" id="RHEA-COMP:10189"/>
        <dbReference type="ChEBI" id="CHEBI:57856"/>
        <dbReference type="ChEBI" id="CHEBI:59789"/>
        <dbReference type="ChEBI" id="CHEBI:74269"/>
        <dbReference type="ChEBI" id="CHEBI:74480"/>
        <dbReference type="EC" id="2.1.1.33"/>
    </reaction>
</comment>
<reference evidence="8 9" key="1">
    <citation type="submission" date="2012-12" db="EMBL/GenBank/DDBJ databases">
        <title>Genome assembly of Fulvivirga imtechensis AK7.</title>
        <authorList>
            <person name="Nupur N."/>
            <person name="Khatri I."/>
            <person name="Kumar R."/>
            <person name="Subramanian S."/>
            <person name="Pinnaka A."/>
        </authorList>
    </citation>
    <scope>NUCLEOTIDE SEQUENCE [LARGE SCALE GENOMIC DNA]</scope>
    <source>
        <strain evidence="8 9">AK7</strain>
    </source>
</reference>
<dbReference type="PROSITE" id="PS51625">
    <property type="entry name" value="SAM_MT_TRMB"/>
    <property type="match status" value="1"/>
</dbReference>
<proteinExistence type="inferred from homology"/>